<evidence type="ECO:0000259" key="1">
    <source>
        <dbReference type="Pfam" id="PF09820"/>
    </source>
</evidence>
<dbReference type="VEuPathDB" id="FungiDB:Z518_06098"/>
<name>A0A0D2IPW2_9EURO</name>
<dbReference type="EMBL" id="KN847478">
    <property type="protein sequence ID" value="KIX05226.1"/>
    <property type="molecule type" value="Genomic_DNA"/>
</dbReference>
<evidence type="ECO:0000313" key="3">
    <source>
        <dbReference type="Proteomes" id="UP000053617"/>
    </source>
</evidence>
<protein>
    <submittedName>
        <fullName evidence="2">Rhinocladiella mackenziei CBS 650.93 unplaced genomic scaffold supercont1.4, whole genome shotgun sequence</fullName>
    </submittedName>
</protein>
<reference evidence="2 3" key="1">
    <citation type="submission" date="2015-01" db="EMBL/GenBank/DDBJ databases">
        <title>The Genome Sequence of Rhinocladiella mackenzie CBS 650.93.</title>
        <authorList>
            <consortium name="The Broad Institute Genomics Platform"/>
            <person name="Cuomo C."/>
            <person name="de Hoog S."/>
            <person name="Gorbushina A."/>
            <person name="Stielow B."/>
            <person name="Teixiera M."/>
            <person name="Abouelleil A."/>
            <person name="Chapman S.B."/>
            <person name="Priest M."/>
            <person name="Young S.K."/>
            <person name="Wortman J."/>
            <person name="Nusbaum C."/>
            <person name="Birren B."/>
        </authorList>
    </citation>
    <scope>NUCLEOTIDE SEQUENCE [LARGE SCALE GENOMIC DNA]</scope>
    <source>
        <strain evidence="2 3">CBS 650.93</strain>
    </source>
</reference>
<organism evidence="2 3">
    <name type="scientific">Rhinocladiella mackenziei CBS 650.93</name>
    <dbReference type="NCBI Taxonomy" id="1442369"/>
    <lineage>
        <taxon>Eukaryota</taxon>
        <taxon>Fungi</taxon>
        <taxon>Dikarya</taxon>
        <taxon>Ascomycota</taxon>
        <taxon>Pezizomycotina</taxon>
        <taxon>Eurotiomycetes</taxon>
        <taxon>Chaetothyriomycetidae</taxon>
        <taxon>Chaetothyriales</taxon>
        <taxon>Herpotrichiellaceae</taxon>
        <taxon>Rhinocladiella</taxon>
    </lineage>
</organism>
<dbReference type="GeneID" id="25294169"/>
<dbReference type="HOGENOM" id="CLU_927962_0_0_1"/>
<dbReference type="AlphaFoldDB" id="A0A0D2IPW2"/>
<gene>
    <name evidence="2" type="ORF">Z518_06098</name>
</gene>
<feature type="domain" description="AAA-ATPase-like" evidence="1">
    <location>
        <begin position="1"/>
        <end position="171"/>
    </location>
</feature>
<proteinExistence type="predicted"/>
<sequence>MLRYFHGFQFRDKYDDLFKGLDVDKAVNNGTIQPGRYLLLEFDFSRPARPRDGSESAQFIAQHINGRLSKFKRDYTKYLGESFASQTSTFMENNPAGNFEQLIDAVYILADEYDACANDYMDPHHPKLWSDAAPSRLLKAFWANVKSSRKSRYGIKKVYITGVTPLLLSDLVSGADNQENVSFSPRFSTICGLTRSDVLGALKAICNNEEDVQKYLRELEHNANGYHFCQKQSVEPVFNTYTALSYLQVSKEKR</sequence>
<keyword evidence="3" id="KW-1185">Reference proteome</keyword>
<dbReference type="OrthoDB" id="5414712at2759"/>
<dbReference type="Pfam" id="PF09820">
    <property type="entry name" value="AAA-ATPase_like"/>
    <property type="match status" value="1"/>
</dbReference>
<dbReference type="PANTHER" id="PTHR34825:SF1">
    <property type="entry name" value="AAA-ATPASE-LIKE DOMAIN-CONTAINING PROTEIN"/>
    <property type="match status" value="1"/>
</dbReference>
<accession>A0A0D2IPW2</accession>
<dbReference type="Proteomes" id="UP000053617">
    <property type="component" value="Unassembled WGS sequence"/>
</dbReference>
<dbReference type="InterPro" id="IPR018631">
    <property type="entry name" value="AAA-ATPase-like_dom"/>
</dbReference>
<dbReference type="PANTHER" id="PTHR34825">
    <property type="entry name" value="CONSERVED PROTEIN, WITH A WEAK D-GALACTARATE DEHYDRATASE/ALTRONATE HYDROLASE DOMAIN"/>
    <property type="match status" value="1"/>
</dbReference>
<evidence type="ECO:0000313" key="2">
    <source>
        <dbReference type="EMBL" id="KIX05226.1"/>
    </source>
</evidence>
<dbReference type="RefSeq" id="XP_013272362.1">
    <property type="nucleotide sequence ID" value="XM_013416908.1"/>
</dbReference>